<dbReference type="EMBL" id="JBAMMX010000005">
    <property type="protein sequence ID" value="KAK6939934.1"/>
    <property type="molecule type" value="Genomic_DNA"/>
</dbReference>
<gene>
    <name evidence="2" type="ORF">RJ641_029465</name>
</gene>
<dbReference type="SUPFAM" id="SSF47616">
    <property type="entry name" value="GST C-terminal domain-like"/>
    <property type="match status" value="1"/>
</dbReference>
<dbReference type="PANTHER" id="PTHR45374">
    <property type="entry name" value="GLUTATHIONE S-TRANSFERASE TCHQD"/>
    <property type="match status" value="1"/>
</dbReference>
<dbReference type="InterPro" id="IPR010987">
    <property type="entry name" value="Glutathione-S-Trfase_C-like"/>
</dbReference>
<dbReference type="GO" id="GO:0004364">
    <property type="term" value="F:glutathione transferase activity"/>
    <property type="evidence" value="ECO:0007669"/>
    <property type="project" value="InterPro"/>
</dbReference>
<sequence length="160" mass="18976">MLLDQVEAKLSEASYLAGEEFTMADVMFIPVLTRLELLQLEDEYIRTRPSIAEYWEVVKQRHSYKKVIVKYFSGWRRYKTLFKTWCFVQLKVASCELRSAIVTFRSLTLQVKEYLFNNQSSGLLCFFLVPSLLSTNRRRKETAEKPRCITDTDRQYFQAE</sequence>
<accession>A0AAN8VYA8</accession>
<dbReference type="AlphaFoldDB" id="A0AAN8VYA8"/>
<evidence type="ECO:0000313" key="3">
    <source>
        <dbReference type="Proteomes" id="UP001370490"/>
    </source>
</evidence>
<reference evidence="2 3" key="1">
    <citation type="submission" date="2023-12" db="EMBL/GenBank/DDBJ databases">
        <title>A high-quality genome assembly for Dillenia turbinata (Dilleniales).</title>
        <authorList>
            <person name="Chanderbali A."/>
        </authorList>
    </citation>
    <scope>NUCLEOTIDE SEQUENCE [LARGE SCALE GENOMIC DNA]</scope>
    <source>
        <strain evidence="2">LSX21</strain>
        <tissue evidence="2">Leaf</tissue>
    </source>
</reference>
<evidence type="ECO:0000313" key="2">
    <source>
        <dbReference type="EMBL" id="KAK6939934.1"/>
    </source>
</evidence>
<evidence type="ECO:0000259" key="1">
    <source>
        <dbReference type="PROSITE" id="PS50405"/>
    </source>
</evidence>
<dbReference type="InterPro" id="IPR044617">
    <property type="entry name" value="TCHQD"/>
</dbReference>
<dbReference type="Pfam" id="PF13410">
    <property type="entry name" value="GST_C_2"/>
    <property type="match status" value="1"/>
</dbReference>
<proteinExistence type="predicted"/>
<feature type="domain" description="GST C-terminal" evidence="1">
    <location>
        <begin position="1"/>
        <end position="82"/>
    </location>
</feature>
<dbReference type="CDD" id="cd00299">
    <property type="entry name" value="GST_C_family"/>
    <property type="match status" value="1"/>
</dbReference>
<name>A0AAN8VYA8_9MAGN</name>
<protein>
    <recommendedName>
        <fullName evidence="1">GST C-terminal domain-containing protein</fullName>
    </recommendedName>
</protein>
<dbReference type="PANTHER" id="PTHR45374:SF1">
    <property type="entry name" value="GLUTATHIONE S-TRANSFERASE TCHQD"/>
    <property type="match status" value="1"/>
</dbReference>
<keyword evidence="3" id="KW-1185">Reference proteome</keyword>
<dbReference type="InterPro" id="IPR036282">
    <property type="entry name" value="Glutathione-S-Trfase_C_sf"/>
</dbReference>
<comment type="caution">
    <text evidence="2">The sequence shown here is derived from an EMBL/GenBank/DDBJ whole genome shotgun (WGS) entry which is preliminary data.</text>
</comment>
<dbReference type="Proteomes" id="UP001370490">
    <property type="component" value="Unassembled WGS sequence"/>
</dbReference>
<dbReference type="Gene3D" id="1.20.1050.10">
    <property type="match status" value="1"/>
</dbReference>
<dbReference type="PROSITE" id="PS50405">
    <property type="entry name" value="GST_CTER"/>
    <property type="match status" value="1"/>
</dbReference>
<organism evidence="2 3">
    <name type="scientific">Dillenia turbinata</name>
    <dbReference type="NCBI Taxonomy" id="194707"/>
    <lineage>
        <taxon>Eukaryota</taxon>
        <taxon>Viridiplantae</taxon>
        <taxon>Streptophyta</taxon>
        <taxon>Embryophyta</taxon>
        <taxon>Tracheophyta</taxon>
        <taxon>Spermatophyta</taxon>
        <taxon>Magnoliopsida</taxon>
        <taxon>eudicotyledons</taxon>
        <taxon>Gunneridae</taxon>
        <taxon>Pentapetalae</taxon>
        <taxon>Dilleniales</taxon>
        <taxon>Dilleniaceae</taxon>
        <taxon>Dillenia</taxon>
    </lineage>
</organism>